<keyword evidence="2" id="KW-1185">Reference proteome</keyword>
<gene>
    <name evidence="1" type="ORF">EZI54_06115</name>
</gene>
<sequence length="61" mass="6671">MNNAYRLETTQTLSEQPRMAGTLDAPQITFLGSLDDERGTDGFGLGNEAPKPFLAIIYNPI</sequence>
<protein>
    <submittedName>
        <fullName evidence="1">Uncharacterized protein</fullName>
    </submittedName>
</protein>
<dbReference type="EMBL" id="SJDL01000007">
    <property type="protein sequence ID" value="TBW57614.1"/>
    <property type="molecule type" value="Genomic_DNA"/>
</dbReference>
<reference evidence="1 2" key="1">
    <citation type="submission" date="2019-02" db="EMBL/GenBank/DDBJ databases">
        <title>Marinobacter halodurans sp. nov., a marine bacterium isolated from sea tidal flat.</title>
        <authorList>
            <person name="Yoo Y."/>
            <person name="Lee D.W."/>
            <person name="Kim B.S."/>
            <person name="Kim J.-J."/>
        </authorList>
    </citation>
    <scope>NUCLEOTIDE SEQUENCE [LARGE SCALE GENOMIC DNA]</scope>
    <source>
        <strain evidence="1 2">YJ-S3-2</strain>
    </source>
</reference>
<name>A0ABY1ZMQ5_9GAMM</name>
<evidence type="ECO:0000313" key="1">
    <source>
        <dbReference type="EMBL" id="TBW57614.1"/>
    </source>
</evidence>
<dbReference type="Proteomes" id="UP000313645">
    <property type="component" value="Unassembled WGS sequence"/>
</dbReference>
<accession>A0ABY1ZMQ5</accession>
<dbReference type="RefSeq" id="WP_131480084.1">
    <property type="nucleotide sequence ID" value="NZ_SJDL01000007.1"/>
</dbReference>
<organism evidence="1 2">
    <name type="scientific">Marinobacter halodurans</name>
    <dbReference type="NCBI Taxonomy" id="2528979"/>
    <lineage>
        <taxon>Bacteria</taxon>
        <taxon>Pseudomonadati</taxon>
        <taxon>Pseudomonadota</taxon>
        <taxon>Gammaproteobacteria</taxon>
        <taxon>Pseudomonadales</taxon>
        <taxon>Marinobacteraceae</taxon>
        <taxon>Marinobacter</taxon>
    </lineage>
</organism>
<proteinExistence type="predicted"/>
<evidence type="ECO:0000313" key="2">
    <source>
        <dbReference type="Proteomes" id="UP000313645"/>
    </source>
</evidence>
<comment type="caution">
    <text evidence="1">The sequence shown here is derived from an EMBL/GenBank/DDBJ whole genome shotgun (WGS) entry which is preliminary data.</text>
</comment>